<dbReference type="SUPFAM" id="SSF46785">
    <property type="entry name" value="Winged helix' DNA-binding domain"/>
    <property type="match status" value="1"/>
</dbReference>
<evidence type="ECO:0000256" key="1">
    <source>
        <dbReference type="ARBA" id="ARBA00023015"/>
    </source>
</evidence>
<keyword evidence="1" id="KW-0805">Transcription regulation</keyword>
<feature type="domain" description="HTH marR-type" evidence="4">
    <location>
        <begin position="31"/>
        <end position="130"/>
    </location>
</feature>
<dbReference type="InterPro" id="IPR000835">
    <property type="entry name" value="HTH_MarR-typ"/>
</dbReference>
<gene>
    <name evidence="5" type="ORF">H8S00_03465</name>
</gene>
<dbReference type="Pfam" id="PF12802">
    <property type="entry name" value="MarR_2"/>
    <property type="match status" value="1"/>
</dbReference>
<keyword evidence="6" id="KW-1185">Reference proteome</keyword>
<organism evidence="5 6">
    <name type="scientific">Eubacterium segne</name>
    <dbReference type="NCBI Taxonomy" id="2763045"/>
    <lineage>
        <taxon>Bacteria</taxon>
        <taxon>Bacillati</taxon>
        <taxon>Bacillota</taxon>
        <taxon>Clostridia</taxon>
        <taxon>Eubacteriales</taxon>
        <taxon>Eubacteriaceae</taxon>
        <taxon>Eubacterium</taxon>
    </lineage>
</organism>
<evidence type="ECO:0000313" key="5">
    <source>
        <dbReference type="EMBL" id="MBC5667050.1"/>
    </source>
</evidence>
<evidence type="ECO:0000259" key="4">
    <source>
        <dbReference type="SMART" id="SM00347"/>
    </source>
</evidence>
<sequence>MNKKNIKKPEMSPALLESNKLFKEFNNIYHDAALKLGISNSSLDILYSICELGDGCLQRDISKSTFIPKQTIHSSIRSLEKLGYIYLSNGKGRNMHINLTDAGRDYIKETIYPIITLENEAISSLTEDERRQMLILQSKHITALREAFNKIKNHEEAK</sequence>
<keyword evidence="3" id="KW-0804">Transcription</keyword>
<dbReference type="InterPro" id="IPR036390">
    <property type="entry name" value="WH_DNA-bd_sf"/>
</dbReference>
<proteinExistence type="predicted"/>
<reference evidence="5 6" key="1">
    <citation type="submission" date="2020-08" db="EMBL/GenBank/DDBJ databases">
        <title>Genome public.</title>
        <authorList>
            <person name="Liu C."/>
            <person name="Sun Q."/>
        </authorList>
    </citation>
    <scope>NUCLEOTIDE SEQUENCE [LARGE SCALE GENOMIC DNA]</scope>
    <source>
        <strain evidence="5 6">BX4</strain>
    </source>
</reference>
<evidence type="ECO:0000313" key="6">
    <source>
        <dbReference type="Proteomes" id="UP000597877"/>
    </source>
</evidence>
<dbReference type="PANTHER" id="PTHR42756:SF1">
    <property type="entry name" value="TRANSCRIPTIONAL REPRESSOR OF EMRAB OPERON"/>
    <property type="match status" value="1"/>
</dbReference>
<dbReference type="Gene3D" id="1.10.10.10">
    <property type="entry name" value="Winged helix-like DNA-binding domain superfamily/Winged helix DNA-binding domain"/>
    <property type="match status" value="1"/>
</dbReference>
<dbReference type="InterPro" id="IPR036388">
    <property type="entry name" value="WH-like_DNA-bd_sf"/>
</dbReference>
<accession>A0ABR7F2T1</accession>
<dbReference type="SMART" id="SM00347">
    <property type="entry name" value="HTH_MARR"/>
    <property type="match status" value="1"/>
</dbReference>
<keyword evidence="2" id="KW-0238">DNA-binding</keyword>
<dbReference type="EMBL" id="JACOOZ010000002">
    <property type="protein sequence ID" value="MBC5667050.1"/>
    <property type="molecule type" value="Genomic_DNA"/>
</dbReference>
<protein>
    <submittedName>
        <fullName evidence="5">Winged helix-turn-helix transcriptional regulator</fullName>
    </submittedName>
</protein>
<dbReference type="Proteomes" id="UP000597877">
    <property type="component" value="Unassembled WGS sequence"/>
</dbReference>
<name>A0ABR7F2T1_9FIRM</name>
<dbReference type="RefSeq" id="WP_186839997.1">
    <property type="nucleotide sequence ID" value="NZ_JACOOZ010000002.1"/>
</dbReference>
<comment type="caution">
    <text evidence="5">The sequence shown here is derived from an EMBL/GenBank/DDBJ whole genome shotgun (WGS) entry which is preliminary data.</text>
</comment>
<evidence type="ECO:0000256" key="2">
    <source>
        <dbReference type="ARBA" id="ARBA00023125"/>
    </source>
</evidence>
<dbReference type="PANTHER" id="PTHR42756">
    <property type="entry name" value="TRANSCRIPTIONAL REGULATOR, MARR"/>
    <property type="match status" value="1"/>
</dbReference>
<evidence type="ECO:0000256" key="3">
    <source>
        <dbReference type="ARBA" id="ARBA00023163"/>
    </source>
</evidence>